<evidence type="ECO:0000313" key="3">
    <source>
        <dbReference type="EMBL" id="VEH99517.1"/>
    </source>
</evidence>
<feature type="transmembrane region" description="Helical" evidence="1">
    <location>
        <begin position="110"/>
        <end position="127"/>
    </location>
</feature>
<feature type="transmembrane region" description="Helical" evidence="1">
    <location>
        <begin position="318"/>
        <end position="335"/>
    </location>
</feature>
<dbReference type="AlphaFoldDB" id="A0A3S5EUT1"/>
<dbReference type="Proteomes" id="UP000270036">
    <property type="component" value="Chromosome"/>
</dbReference>
<feature type="transmembrane region" description="Helical" evidence="1">
    <location>
        <begin position="42"/>
        <end position="60"/>
    </location>
</feature>
<keyword evidence="1" id="KW-1133">Transmembrane helix</keyword>
<organism evidence="3 5">
    <name type="scientific">Kaistella antarctica</name>
    <dbReference type="NCBI Taxonomy" id="266748"/>
    <lineage>
        <taxon>Bacteria</taxon>
        <taxon>Pseudomonadati</taxon>
        <taxon>Bacteroidota</taxon>
        <taxon>Flavobacteriia</taxon>
        <taxon>Flavobacteriales</taxon>
        <taxon>Weeksellaceae</taxon>
        <taxon>Chryseobacterium group</taxon>
        <taxon>Kaistella</taxon>
    </lineage>
</organism>
<keyword evidence="1" id="KW-0812">Transmembrane</keyword>
<keyword evidence="1" id="KW-0472">Membrane</keyword>
<dbReference type="EMBL" id="LR134441">
    <property type="protein sequence ID" value="VEH99517.1"/>
    <property type="molecule type" value="Genomic_DNA"/>
</dbReference>
<dbReference type="OrthoDB" id="1112074at2"/>
<feature type="transmembrane region" description="Helical" evidence="1">
    <location>
        <begin position="134"/>
        <end position="156"/>
    </location>
</feature>
<gene>
    <name evidence="2" type="ORF">HY04_09935</name>
    <name evidence="3" type="ORF">NCTC13489_01574</name>
</gene>
<dbReference type="Proteomes" id="UP000028349">
    <property type="component" value="Unassembled WGS sequence"/>
</dbReference>
<evidence type="ECO:0008006" key="6">
    <source>
        <dbReference type="Google" id="ProtNLM"/>
    </source>
</evidence>
<dbReference type="EMBL" id="JPEP01000002">
    <property type="protein sequence ID" value="KEY18783.1"/>
    <property type="molecule type" value="Genomic_DNA"/>
</dbReference>
<feature type="transmembrane region" description="Helical" evidence="1">
    <location>
        <begin position="213"/>
        <end position="232"/>
    </location>
</feature>
<accession>A0A3S5EUT1</accession>
<dbReference type="RefSeq" id="WP_034719321.1">
    <property type="nucleotide sequence ID" value="NZ_FOIX01000004.1"/>
</dbReference>
<evidence type="ECO:0000256" key="1">
    <source>
        <dbReference type="SAM" id="Phobius"/>
    </source>
</evidence>
<reference evidence="2 4" key="1">
    <citation type="submission" date="2014-07" db="EMBL/GenBank/DDBJ databases">
        <authorList>
            <person name="Pisani N.G."/>
            <person name="Newman J.D."/>
        </authorList>
    </citation>
    <scope>NUCLEOTIDE SEQUENCE [LARGE SCALE GENOMIC DNA]</scope>
    <source>
        <strain evidence="2 4">LMG 24720</strain>
    </source>
</reference>
<feature type="transmembrane region" description="Helical" evidence="1">
    <location>
        <begin position="12"/>
        <end position="30"/>
    </location>
</feature>
<evidence type="ECO:0000313" key="4">
    <source>
        <dbReference type="Proteomes" id="UP000028349"/>
    </source>
</evidence>
<feature type="transmembrane region" description="Helical" evidence="1">
    <location>
        <begin position="176"/>
        <end position="201"/>
    </location>
</feature>
<feature type="transmembrane region" description="Helical" evidence="1">
    <location>
        <begin position="293"/>
        <end position="312"/>
    </location>
</feature>
<evidence type="ECO:0000313" key="5">
    <source>
        <dbReference type="Proteomes" id="UP000270036"/>
    </source>
</evidence>
<keyword evidence="4" id="KW-1185">Reference proteome</keyword>
<feature type="transmembrane region" description="Helical" evidence="1">
    <location>
        <begin position="265"/>
        <end position="281"/>
    </location>
</feature>
<dbReference type="STRING" id="266748.HY04_09935"/>
<dbReference type="KEGG" id="cant:NCTC13489_01574"/>
<name>A0A3S5EUT1_9FLAO</name>
<protein>
    <recommendedName>
        <fullName evidence="6">EpsG family protein</fullName>
    </recommendedName>
</protein>
<proteinExistence type="predicted"/>
<feature type="transmembrane region" description="Helical" evidence="1">
    <location>
        <begin position="342"/>
        <end position="362"/>
    </location>
</feature>
<dbReference type="InterPro" id="IPR049458">
    <property type="entry name" value="EpsG-like"/>
</dbReference>
<evidence type="ECO:0000313" key="2">
    <source>
        <dbReference type="EMBL" id="KEY18783.1"/>
    </source>
</evidence>
<reference evidence="3 5" key="2">
    <citation type="submission" date="2018-12" db="EMBL/GenBank/DDBJ databases">
        <authorList>
            <consortium name="Pathogen Informatics"/>
        </authorList>
    </citation>
    <scope>NUCLEOTIDE SEQUENCE [LARGE SCALE GENOMIC DNA]</scope>
    <source>
        <strain evidence="3 5">NCTC13489</strain>
    </source>
</reference>
<dbReference type="Pfam" id="PF14897">
    <property type="entry name" value="EpsG"/>
    <property type="match status" value="1"/>
</dbReference>
<sequence>MFDWIPLQYYTAIHYHVLLMVALLILFHAYHFDMKDNESIQLFNILGYAVVFVLIIYMGLRQPSGIYFGDSSSYAKLFKGMQEGATVQIKKDYMFNYLTKWCSSFMNRPVYFLFLSVLYTIPYLLFSRKYFGRYWFFALFMFIGSYSFWSAGTNGLRNGLGTSFFIMGLAVYDKKYWMYFWFLAGYFMHASVFIPIVAFILSGIYKNPKVYVYIWLAAIPLSLVGGSFWASFFGGLGFEDRTAGYLTNTEGNLEQFSQTGFRWDFLLYSASGVFFGYYFIFKKRITDSFYIHLFGVYCIANAFWILVITAAFSNRFAYLSWFLIAPVIAYPMFRYKIWKNQYKVFGIILFAYFMFTYFMNVIK</sequence>